<dbReference type="GO" id="GO:0022625">
    <property type="term" value="C:cytosolic large ribosomal subunit"/>
    <property type="evidence" value="ECO:0007669"/>
    <property type="project" value="TreeGrafter"/>
</dbReference>
<dbReference type="SMART" id="SM00649">
    <property type="entry name" value="RL11"/>
    <property type="match status" value="1"/>
</dbReference>
<evidence type="ECO:0000313" key="5">
    <source>
        <dbReference type="EMBL" id="PRP83056.1"/>
    </source>
</evidence>
<dbReference type="PANTHER" id="PTHR11661:SF2">
    <property type="entry name" value="LARGE RIBOSOMAL SUBUNIT PROTEIN UL11"/>
    <property type="match status" value="1"/>
</dbReference>
<dbReference type="InterPro" id="IPR020784">
    <property type="entry name" value="Ribosomal_uL11_N"/>
</dbReference>
<protein>
    <submittedName>
        <fullName evidence="5">60S ribosomal protein L12-like</fullName>
    </submittedName>
</protein>
<reference evidence="5 6" key="1">
    <citation type="journal article" date="2018" name="Genome Biol. Evol.">
        <title>Multiple Roots of Fruiting Body Formation in Amoebozoa.</title>
        <authorList>
            <person name="Hillmann F."/>
            <person name="Forbes G."/>
            <person name="Novohradska S."/>
            <person name="Ferling I."/>
            <person name="Riege K."/>
            <person name="Groth M."/>
            <person name="Westermann M."/>
            <person name="Marz M."/>
            <person name="Spaller T."/>
            <person name="Winckler T."/>
            <person name="Schaap P."/>
            <person name="Glockner G."/>
        </authorList>
    </citation>
    <scope>NUCLEOTIDE SEQUENCE [LARGE SCALE GENOMIC DNA]</scope>
    <source>
        <strain evidence="5 6">Jena</strain>
    </source>
</reference>
<dbReference type="FunCoup" id="A0A2P6NGG5">
    <property type="interactions" value="392"/>
</dbReference>
<evidence type="ECO:0000259" key="4">
    <source>
        <dbReference type="Pfam" id="PF03946"/>
    </source>
</evidence>
<evidence type="ECO:0000256" key="3">
    <source>
        <dbReference type="ARBA" id="ARBA00023274"/>
    </source>
</evidence>
<dbReference type="AlphaFoldDB" id="A0A2P6NGG5"/>
<comment type="similarity">
    <text evidence="1">Belongs to the universal ribosomal protein uL11 family.</text>
</comment>
<evidence type="ECO:0000313" key="6">
    <source>
        <dbReference type="Proteomes" id="UP000241769"/>
    </source>
</evidence>
<dbReference type="Pfam" id="PF03946">
    <property type="entry name" value="Ribosomal_L11_N"/>
    <property type="match status" value="1"/>
</dbReference>
<keyword evidence="6" id="KW-1185">Reference proteome</keyword>
<feature type="domain" description="Large ribosomal subunit protein uL11 N-terminal" evidence="4">
    <location>
        <begin position="13"/>
        <end position="69"/>
    </location>
</feature>
<sequence>MPPKLDPNAIVVIYVRAVGGEAAGASTLAPKVGPLGLSPKKVGDDIQKATGDWKGLKVTCRLTIQNRQAKVEVVASAAALIIRALKEPHRDRKKVKNIKHDGNITFND</sequence>
<dbReference type="InterPro" id="IPR036769">
    <property type="entry name" value="Ribosomal_uL11_C_sf"/>
</dbReference>
<dbReference type="InterPro" id="IPR000911">
    <property type="entry name" value="Ribosomal_uL11"/>
</dbReference>
<name>A0A2P6NGG5_9EUKA</name>
<feature type="non-terminal residue" evidence="5">
    <location>
        <position position="108"/>
    </location>
</feature>
<dbReference type="PANTHER" id="PTHR11661">
    <property type="entry name" value="60S RIBOSOMAL PROTEIN L12"/>
    <property type="match status" value="1"/>
</dbReference>
<dbReference type="STRING" id="1890364.A0A2P6NGG5"/>
<dbReference type="GO" id="GO:0070180">
    <property type="term" value="F:large ribosomal subunit rRNA binding"/>
    <property type="evidence" value="ECO:0007669"/>
    <property type="project" value="TreeGrafter"/>
</dbReference>
<dbReference type="GO" id="GO:0006412">
    <property type="term" value="P:translation"/>
    <property type="evidence" value="ECO:0007669"/>
    <property type="project" value="InterPro"/>
</dbReference>
<dbReference type="EMBL" id="MDYQ01000091">
    <property type="protein sequence ID" value="PRP83056.1"/>
    <property type="molecule type" value="Genomic_DNA"/>
</dbReference>
<accession>A0A2P6NGG5</accession>
<proteinExistence type="inferred from homology"/>
<keyword evidence="2 5" id="KW-0689">Ribosomal protein</keyword>
<dbReference type="OrthoDB" id="1478556at2759"/>
<dbReference type="FunFam" id="3.30.1550.10:FF:000002">
    <property type="entry name" value="60S ribosomal protein L12"/>
    <property type="match status" value="1"/>
</dbReference>
<evidence type="ECO:0000256" key="1">
    <source>
        <dbReference type="ARBA" id="ARBA00010537"/>
    </source>
</evidence>
<dbReference type="GO" id="GO:0003735">
    <property type="term" value="F:structural constituent of ribosome"/>
    <property type="evidence" value="ECO:0007669"/>
    <property type="project" value="InterPro"/>
</dbReference>
<dbReference type="SUPFAM" id="SSF54747">
    <property type="entry name" value="Ribosomal L11/L12e N-terminal domain"/>
    <property type="match status" value="1"/>
</dbReference>
<evidence type="ECO:0000256" key="2">
    <source>
        <dbReference type="ARBA" id="ARBA00022980"/>
    </source>
</evidence>
<dbReference type="Gene3D" id="1.10.10.250">
    <property type="entry name" value="Ribosomal protein L11, C-terminal domain"/>
    <property type="match status" value="1"/>
</dbReference>
<dbReference type="Proteomes" id="UP000241769">
    <property type="component" value="Unassembled WGS sequence"/>
</dbReference>
<dbReference type="InterPro" id="IPR036796">
    <property type="entry name" value="Ribosomal_uL11_N_sf"/>
</dbReference>
<dbReference type="Gene3D" id="3.30.1550.10">
    <property type="entry name" value="Ribosomal protein L11/L12, N-terminal domain"/>
    <property type="match status" value="1"/>
</dbReference>
<organism evidence="5 6">
    <name type="scientific">Planoprotostelium fungivorum</name>
    <dbReference type="NCBI Taxonomy" id="1890364"/>
    <lineage>
        <taxon>Eukaryota</taxon>
        <taxon>Amoebozoa</taxon>
        <taxon>Evosea</taxon>
        <taxon>Variosea</taxon>
        <taxon>Cavosteliida</taxon>
        <taxon>Cavosteliaceae</taxon>
        <taxon>Planoprotostelium</taxon>
    </lineage>
</organism>
<dbReference type="InParanoid" id="A0A2P6NGG5"/>
<gene>
    <name evidence="5" type="ORF">PROFUN_09911</name>
</gene>
<comment type="caution">
    <text evidence="5">The sequence shown here is derived from an EMBL/GenBank/DDBJ whole genome shotgun (WGS) entry which is preliminary data.</text>
</comment>
<keyword evidence="3" id="KW-0687">Ribonucleoprotein</keyword>